<dbReference type="InParanoid" id="D8UHZ9"/>
<dbReference type="KEGG" id="vcn:VOLCADRAFT_99526"/>
<reference evidence="1 2" key="1">
    <citation type="journal article" date="2010" name="Science">
        <title>Genomic analysis of organismal complexity in the multicellular green alga Volvox carteri.</title>
        <authorList>
            <person name="Prochnik S.E."/>
            <person name="Umen J."/>
            <person name="Nedelcu A.M."/>
            <person name="Hallmann A."/>
            <person name="Miller S.M."/>
            <person name="Nishii I."/>
            <person name="Ferris P."/>
            <person name="Kuo A."/>
            <person name="Mitros T."/>
            <person name="Fritz-Laylin L.K."/>
            <person name="Hellsten U."/>
            <person name="Chapman J."/>
            <person name="Simakov O."/>
            <person name="Rensing S.A."/>
            <person name="Terry A."/>
            <person name="Pangilinan J."/>
            <person name="Kapitonov V."/>
            <person name="Jurka J."/>
            <person name="Salamov A."/>
            <person name="Shapiro H."/>
            <person name="Schmutz J."/>
            <person name="Grimwood J."/>
            <person name="Lindquist E."/>
            <person name="Lucas S."/>
            <person name="Grigoriev I.V."/>
            <person name="Schmitt R."/>
            <person name="Kirk D."/>
            <person name="Rokhsar D.S."/>
        </authorList>
    </citation>
    <scope>NUCLEOTIDE SEQUENCE [LARGE SCALE GENOMIC DNA]</scope>
    <source>
        <strain evidence="2">f. Nagariensis / Eve</strain>
    </source>
</reference>
<proteinExistence type="predicted"/>
<protein>
    <submittedName>
        <fullName evidence="1">Uncharacterized protein</fullName>
    </submittedName>
</protein>
<dbReference type="Proteomes" id="UP000001058">
    <property type="component" value="Unassembled WGS sequence"/>
</dbReference>
<sequence length="145" mass="16774">MPCTTCVQQTMAMEDFSPQVNYNKYLHHYCCHFQLTRSVDLRACWWPNVEVHLTPDTKQQELNRVVSALTDHYAVLYMGWGAYNVSIESEFRGDVAKADEQLSRGLREHITVERNTVWRDMAAMERKYAAVTVKQATAPLGFRAK</sequence>
<dbReference type="AlphaFoldDB" id="D8UHZ9"/>
<accession>D8UHZ9</accession>
<dbReference type="RefSeq" id="XP_002958275.1">
    <property type="nucleotide sequence ID" value="XM_002958229.1"/>
</dbReference>
<dbReference type="EMBL" id="GL378410">
    <property type="protein sequence ID" value="EFJ40649.1"/>
    <property type="molecule type" value="Genomic_DNA"/>
</dbReference>
<organism evidence="2">
    <name type="scientific">Volvox carteri f. nagariensis</name>
    <dbReference type="NCBI Taxonomy" id="3068"/>
    <lineage>
        <taxon>Eukaryota</taxon>
        <taxon>Viridiplantae</taxon>
        <taxon>Chlorophyta</taxon>
        <taxon>core chlorophytes</taxon>
        <taxon>Chlorophyceae</taxon>
        <taxon>CS clade</taxon>
        <taxon>Chlamydomonadales</taxon>
        <taxon>Volvocaceae</taxon>
        <taxon>Volvox</taxon>
    </lineage>
</organism>
<dbReference type="OrthoDB" id="10260443at2759"/>
<gene>
    <name evidence="1" type="ORF">VOLCADRAFT_99526</name>
</gene>
<dbReference type="STRING" id="3068.D8UHZ9"/>
<evidence type="ECO:0000313" key="2">
    <source>
        <dbReference type="Proteomes" id="UP000001058"/>
    </source>
</evidence>
<keyword evidence="2" id="KW-1185">Reference proteome</keyword>
<dbReference type="GeneID" id="9623391"/>
<name>D8UHZ9_VOLCA</name>
<evidence type="ECO:0000313" key="1">
    <source>
        <dbReference type="EMBL" id="EFJ40649.1"/>
    </source>
</evidence>